<evidence type="ECO:0000313" key="11">
    <source>
        <dbReference type="Proteomes" id="UP000295122"/>
    </source>
</evidence>
<evidence type="ECO:0000256" key="1">
    <source>
        <dbReference type="ARBA" id="ARBA00001946"/>
    </source>
</evidence>
<dbReference type="GO" id="GO:0046872">
    <property type="term" value="F:metal ion binding"/>
    <property type="evidence" value="ECO:0007669"/>
    <property type="project" value="UniProtKB-KW"/>
</dbReference>
<dbReference type="Pfam" id="PF00456">
    <property type="entry name" value="Transketolase_N"/>
    <property type="match status" value="1"/>
</dbReference>
<dbReference type="EMBL" id="SNZR01000011">
    <property type="protein sequence ID" value="TDR93396.1"/>
    <property type="molecule type" value="Genomic_DNA"/>
</dbReference>
<sequence>MPAFFDLLIPRCGPSAGTSGWGWWWNEETPNMSDPRLPYLTAIQRKALWLSTWTIHNANHLRDGDGLKVGGHQASSASMCTIMTALYCAALRPEDRVAVKPHASPVFHALQYLFGNQTREKLENFRGFGGAQSYPSRTKDVDDVDFSTGSVGLGVAQTLFSSLVQDYVRAKGWGTGPEGRMVSLIGDAEMDEGNIFEALLEGWKHGLRNTWWVVDYNRQSLDAVVREGLWAKFETMFRNFGWDVVVLRHGSLQEAAFAEPGGEKLKAWIEACPNQLYSALAFQGGKAWRKRLLDELGDQGDVTRLIETRSDDELAELMGNLGGHDLPSLVEAFEAAREHDRPVCFIAYTIKGHGLPLAGHKDNHAGLMTPTQLGGFRKAMGIREGHEWEPFEGLDIPETELRRFLDDVPFVQKGRRRYEAPVIPVPEKLATPSQPTLSTQAGFGLIMHEIAKGDDDFARRIVTTSPDVTVSTNLGAWVNRRGLFAKEVMVDTFKKERIPSTYNWTFSPDGQHLELGIAEANLFIALSALGLSHAINGERLLPVGTLYDPFIERGLDQLNYACYQDARFIVTATPAGVTLAPEGGAHQSIKTPLIGMSQDGLSSFEPAFVDELSVLMRFAFAHLQRSGKAEPDPVTQLPDAAGGSSYFRLSTRPLEQPRRTIDDDLAADMVAGAYWMRKPGPNAEVVIAYTGAVAPEAIEATGLIGGDRRDVGLLAITSADRLHAGWNAAQTARERGDYGATAHIERLLAPLPSHCGLVTVLDGHPATLGWLGSVQGHRTRALGVTRFGQTGTIADLYRYFGIDTQGIVAAAQAIAPGRTLRHLRLTA</sequence>
<dbReference type="AlphaFoldDB" id="A0A4R7C932"/>
<keyword evidence="7" id="KW-0786">Thiamine pyrophosphate</keyword>
<evidence type="ECO:0000256" key="5">
    <source>
        <dbReference type="ARBA" id="ARBA00017172"/>
    </source>
</evidence>
<proteinExistence type="inferred from homology"/>
<dbReference type="Proteomes" id="UP000295122">
    <property type="component" value="Unassembled WGS sequence"/>
</dbReference>
<feature type="binding site" evidence="8">
    <location>
        <position position="187"/>
    </location>
    <ligand>
        <name>Mg(2+)</name>
        <dbReference type="ChEBI" id="CHEBI:18420"/>
    </ligand>
</feature>
<comment type="catalytic activity">
    <reaction evidence="6 7">
        <text>N(6)-[(R)-lipoyl]-L-lysyl-[protein] + pyruvate + H(+) = N(6)-[(R)-S(8)-acetyldihydrolipoyl]-L-lysyl-[protein] + CO2</text>
        <dbReference type="Rhea" id="RHEA:19189"/>
        <dbReference type="Rhea" id="RHEA-COMP:10474"/>
        <dbReference type="Rhea" id="RHEA-COMP:10478"/>
        <dbReference type="ChEBI" id="CHEBI:15361"/>
        <dbReference type="ChEBI" id="CHEBI:15378"/>
        <dbReference type="ChEBI" id="CHEBI:16526"/>
        <dbReference type="ChEBI" id="CHEBI:83099"/>
        <dbReference type="ChEBI" id="CHEBI:83111"/>
        <dbReference type="EC" id="1.2.4.1"/>
    </reaction>
</comment>
<protein>
    <recommendedName>
        <fullName evidence="5 7">Pyruvate dehydrogenase E1 component</fullName>
        <ecNumber evidence="7">1.2.4.1</ecNumber>
    </recommendedName>
</protein>
<keyword evidence="11" id="KW-1185">Reference proteome</keyword>
<evidence type="ECO:0000256" key="4">
    <source>
        <dbReference type="ARBA" id="ARBA00007131"/>
    </source>
</evidence>
<keyword evidence="7 10" id="KW-0670">Pyruvate</keyword>
<comment type="caution">
    <text evidence="10">The sequence shown here is derived from an EMBL/GenBank/DDBJ whole genome shotgun (WGS) entry which is preliminary data.</text>
</comment>
<evidence type="ECO:0000256" key="6">
    <source>
        <dbReference type="ARBA" id="ARBA00051231"/>
    </source>
</evidence>
<feature type="domain" description="Transketolase-like pyrimidine-binding" evidence="9">
    <location>
        <begin position="437"/>
        <end position="644"/>
    </location>
</feature>
<comment type="cofactor">
    <cofactor evidence="2 7">
        <name>thiamine diphosphate</name>
        <dbReference type="ChEBI" id="CHEBI:58937"/>
    </cofactor>
</comment>
<dbReference type="InterPro" id="IPR005475">
    <property type="entry name" value="Transketolase-like_Pyr-bd"/>
</dbReference>
<dbReference type="InterPro" id="IPR009014">
    <property type="entry name" value="Transketo_C/PFOR_II"/>
</dbReference>
<comment type="similarity">
    <text evidence="4">Belongs to the transketolase family.</text>
</comment>
<evidence type="ECO:0000259" key="9">
    <source>
        <dbReference type="SMART" id="SM00861"/>
    </source>
</evidence>
<dbReference type="GO" id="GO:0004739">
    <property type="term" value="F:pyruvate dehydrogenase (acetyl-transferring) activity"/>
    <property type="evidence" value="ECO:0007669"/>
    <property type="project" value="UniProtKB-EC"/>
</dbReference>
<dbReference type="SUPFAM" id="SSF52922">
    <property type="entry name" value="TK C-terminal domain-like"/>
    <property type="match status" value="1"/>
</dbReference>
<name>A0A4R7C932_9HYPH</name>
<evidence type="ECO:0000256" key="8">
    <source>
        <dbReference type="PIRSR" id="PIRSR000156-1"/>
    </source>
</evidence>
<organism evidence="10 11">
    <name type="scientific">Enterovirga rhinocerotis</name>
    <dbReference type="NCBI Taxonomy" id="1339210"/>
    <lineage>
        <taxon>Bacteria</taxon>
        <taxon>Pseudomonadati</taxon>
        <taxon>Pseudomonadota</taxon>
        <taxon>Alphaproteobacteria</taxon>
        <taxon>Hyphomicrobiales</taxon>
        <taxon>Methylobacteriaceae</taxon>
        <taxon>Enterovirga</taxon>
    </lineage>
</organism>
<keyword evidence="7" id="KW-0560">Oxidoreductase</keyword>
<comment type="function">
    <text evidence="3 7">Component of the pyruvate dehydrogenase (PDH) complex, that catalyzes the overall conversion of pyruvate to acetyl-CoA and CO(2).</text>
</comment>
<feature type="binding site" evidence="8">
    <location>
        <position position="217"/>
    </location>
    <ligand>
        <name>Mg(2+)</name>
        <dbReference type="ChEBI" id="CHEBI:18420"/>
    </ligand>
</feature>
<dbReference type="PIRSF" id="PIRSF000156">
    <property type="entry name" value="Pyruvate_dh_E1"/>
    <property type="match status" value="1"/>
</dbReference>
<keyword evidence="8" id="KW-0460">Magnesium</keyword>
<gene>
    <name evidence="10" type="ORF">EV668_0657</name>
</gene>
<reference evidence="10 11" key="1">
    <citation type="submission" date="2019-03" db="EMBL/GenBank/DDBJ databases">
        <title>Genomic Encyclopedia of Type Strains, Phase IV (KMG-IV): sequencing the most valuable type-strain genomes for metagenomic binning, comparative biology and taxonomic classification.</title>
        <authorList>
            <person name="Goeker M."/>
        </authorList>
    </citation>
    <scope>NUCLEOTIDE SEQUENCE [LARGE SCALE GENOMIC DNA]</scope>
    <source>
        <strain evidence="10 11">DSM 25903</strain>
    </source>
</reference>
<dbReference type="SUPFAM" id="SSF52518">
    <property type="entry name" value="Thiamin diphosphate-binding fold (THDP-binding)"/>
    <property type="match status" value="2"/>
</dbReference>
<comment type="cofactor">
    <cofactor evidence="1 8">
        <name>Mg(2+)</name>
        <dbReference type="ChEBI" id="CHEBI:18420"/>
    </cofactor>
</comment>
<dbReference type="InterPro" id="IPR051157">
    <property type="entry name" value="PDH/Transketolase"/>
</dbReference>
<evidence type="ECO:0000256" key="2">
    <source>
        <dbReference type="ARBA" id="ARBA00001964"/>
    </source>
</evidence>
<dbReference type="SMART" id="SM00861">
    <property type="entry name" value="Transket_pyr"/>
    <property type="match status" value="1"/>
</dbReference>
<feature type="binding site" evidence="8">
    <location>
        <position position="219"/>
    </location>
    <ligand>
        <name>Mg(2+)</name>
        <dbReference type="ChEBI" id="CHEBI:18420"/>
    </ligand>
</feature>
<evidence type="ECO:0000256" key="7">
    <source>
        <dbReference type="PIRNR" id="PIRNR000156"/>
    </source>
</evidence>
<dbReference type="Gene3D" id="3.40.50.970">
    <property type="match status" value="2"/>
</dbReference>
<dbReference type="InterPro" id="IPR029061">
    <property type="entry name" value="THDP-binding"/>
</dbReference>
<dbReference type="Gene3D" id="3.40.50.920">
    <property type="match status" value="1"/>
</dbReference>
<evidence type="ECO:0000313" key="10">
    <source>
        <dbReference type="EMBL" id="TDR93396.1"/>
    </source>
</evidence>
<dbReference type="PANTHER" id="PTHR43825:SF4">
    <property type="entry name" value="PYRUVATE DEHYDROGENASE E1 COMPONENT"/>
    <property type="match status" value="1"/>
</dbReference>
<dbReference type="InterPro" id="IPR004660">
    <property type="entry name" value="PDH_E1"/>
</dbReference>
<evidence type="ECO:0000256" key="3">
    <source>
        <dbReference type="ARBA" id="ARBA00003157"/>
    </source>
</evidence>
<dbReference type="InterPro" id="IPR005474">
    <property type="entry name" value="Transketolase_N"/>
</dbReference>
<accession>A0A4R7C932</accession>
<dbReference type="PANTHER" id="PTHR43825">
    <property type="entry name" value="PYRUVATE DEHYDROGENASE E1 COMPONENT"/>
    <property type="match status" value="1"/>
</dbReference>
<keyword evidence="8" id="KW-0479">Metal-binding</keyword>
<dbReference type="EC" id="1.2.4.1" evidence="7"/>